<organism evidence="1 4">
    <name type="scientific">Adineta steineri</name>
    <dbReference type="NCBI Taxonomy" id="433720"/>
    <lineage>
        <taxon>Eukaryota</taxon>
        <taxon>Metazoa</taxon>
        <taxon>Spiralia</taxon>
        <taxon>Gnathifera</taxon>
        <taxon>Rotifera</taxon>
        <taxon>Eurotatoria</taxon>
        <taxon>Bdelloidea</taxon>
        <taxon>Adinetida</taxon>
        <taxon>Adinetidae</taxon>
        <taxon>Adineta</taxon>
    </lineage>
</organism>
<protein>
    <recommendedName>
        <fullName evidence="5">C2H2-type domain-containing protein</fullName>
    </recommendedName>
</protein>
<name>A0A814L0X4_9BILA</name>
<evidence type="ECO:0000313" key="1">
    <source>
        <dbReference type="EMBL" id="CAF1058722.1"/>
    </source>
</evidence>
<evidence type="ECO:0000313" key="3">
    <source>
        <dbReference type="Proteomes" id="UP000663832"/>
    </source>
</evidence>
<dbReference type="Proteomes" id="UP000663832">
    <property type="component" value="Unassembled WGS sequence"/>
</dbReference>
<evidence type="ECO:0000313" key="2">
    <source>
        <dbReference type="EMBL" id="CAF1126379.1"/>
    </source>
</evidence>
<proteinExistence type="predicted"/>
<evidence type="ECO:0008006" key="5">
    <source>
        <dbReference type="Google" id="ProtNLM"/>
    </source>
</evidence>
<gene>
    <name evidence="1" type="ORF">BJG266_LOCUS19038</name>
    <name evidence="2" type="ORF">QVE165_LOCUS21685</name>
</gene>
<dbReference type="EMBL" id="CAJNOM010000140">
    <property type="protein sequence ID" value="CAF1126379.1"/>
    <property type="molecule type" value="Genomic_DNA"/>
</dbReference>
<sequence>MFRHVTVYHQNDSNFSITCDLQQTCGVLYRTFAAYKSHIYRRHSGELYSMTKNNNNNNINDNLINNQEHKSTGSSIDLDMINPNVDDNENDNSNFLYDELESAFEIDEYQTTSLPFASYFKSFDNDENNSGSVLDIKRSYISFILNLREQMLLPKSITNMISNYIISLIEHIQILSEKNGCFSYTDCSQTSATSFQTRTKVIECEQLKNILISICESIDSISKNEYQLIKTCQEHFGYTPPEEIIISSVDEDVERAYFIPFERSLSLMLHSKPFLVEILREVQQQRVAAEIDQDLMYSIRDAYYGNKLDEETLLIQLYLDDISLTNPIGPKRDNHKMIYRRNSMKPEKFLACVIFIFEDKMKAKQFLQPIIDNLNQLQFHGLVIKGDHLKFSVSTLIADNLAAHLVGGFQTCFSNGYFCRRCYIKYDDRNLTIPLSEINSRMINDHDDLVHELLQSPGKAPLKGVIGPSLFDTLIGFHPTTSLPSDCMHDFLEGVCPLVIMCLLKQASSMRLITYDLFSKLNEN</sequence>
<accession>A0A814L0X4</accession>
<dbReference type="Proteomes" id="UP000663877">
    <property type="component" value="Unassembled WGS sequence"/>
</dbReference>
<keyword evidence="3" id="KW-1185">Reference proteome</keyword>
<evidence type="ECO:0000313" key="4">
    <source>
        <dbReference type="Proteomes" id="UP000663877"/>
    </source>
</evidence>
<dbReference type="OrthoDB" id="10044445at2759"/>
<dbReference type="EMBL" id="CAJNOI010000100">
    <property type="protein sequence ID" value="CAF1058722.1"/>
    <property type="molecule type" value="Genomic_DNA"/>
</dbReference>
<reference evidence="1" key="1">
    <citation type="submission" date="2021-02" db="EMBL/GenBank/DDBJ databases">
        <authorList>
            <person name="Nowell W R."/>
        </authorList>
    </citation>
    <scope>NUCLEOTIDE SEQUENCE</scope>
</reference>
<dbReference type="AlphaFoldDB" id="A0A814L0X4"/>
<comment type="caution">
    <text evidence="1">The sequence shown here is derived from an EMBL/GenBank/DDBJ whole genome shotgun (WGS) entry which is preliminary data.</text>
</comment>